<comment type="caution">
    <text evidence="2">The sequence shown here is derived from an EMBL/GenBank/DDBJ whole genome shotgun (WGS) entry which is preliminary data.</text>
</comment>
<feature type="region of interest" description="Disordered" evidence="1">
    <location>
        <begin position="1"/>
        <end position="56"/>
    </location>
</feature>
<keyword evidence="3" id="KW-1185">Reference proteome</keyword>
<evidence type="ECO:0000313" key="2">
    <source>
        <dbReference type="EMBL" id="KAJ7198356.1"/>
    </source>
</evidence>
<gene>
    <name evidence="2" type="ORF">GGX14DRAFT_573595</name>
</gene>
<dbReference type="EMBL" id="JARJCW010000073">
    <property type="protein sequence ID" value="KAJ7198356.1"/>
    <property type="molecule type" value="Genomic_DNA"/>
</dbReference>
<accession>A0AAD6Y2S3</accession>
<dbReference type="Proteomes" id="UP001219525">
    <property type="component" value="Unassembled WGS sequence"/>
</dbReference>
<reference evidence="2" key="1">
    <citation type="submission" date="2023-03" db="EMBL/GenBank/DDBJ databases">
        <title>Massive genome expansion in bonnet fungi (Mycena s.s.) driven by repeated elements and novel gene families across ecological guilds.</title>
        <authorList>
            <consortium name="Lawrence Berkeley National Laboratory"/>
            <person name="Harder C.B."/>
            <person name="Miyauchi S."/>
            <person name="Viragh M."/>
            <person name="Kuo A."/>
            <person name="Thoen E."/>
            <person name="Andreopoulos B."/>
            <person name="Lu D."/>
            <person name="Skrede I."/>
            <person name="Drula E."/>
            <person name="Henrissat B."/>
            <person name="Morin E."/>
            <person name="Kohler A."/>
            <person name="Barry K."/>
            <person name="LaButti K."/>
            <person name="Morin E."/>
            <person name="Salamov A."/>
            <person name="Lipzen A."/>
            <person name="Mereny Z."/>
            <person name="Hegedus B."/>
            <person name="Baldrian P."/>
            <person name="Stursova M."/>
            <person name="Weitz H."/>
            <person name="Taylor A."/>
            <person name="Grigoriev I.V."/>
            <person name="Nagy L.G."/>
            <person name="Martin F."/>
            <person name="Kauserud H."/>
        </authorList>
    </citation>
    <scope>NUCLEOTIDE SEQUENCE</scope>
    <source>
        <strain evidence="2">9144</strain>
    </source>
</reference>
<feature type="compositionally biased region" description="Low complexity" evidence="1">
    <location>
        <begin position="23"/>
        <end position="37"/>
    </location>
</feature>
<name>A0AAD6Y2S3_9AGAR</name>
<proteinExistence type="predicted"/>
<protein>
    <submittedName>
        <fullName evidence="2">Uncharacterized protein</fullName>
    </submittedName>
</protein>
<evidence type="ECO:0000256" key="1">
    <source>
        <dbReference type="SAM" id="MobiDB-lite"/>
    </source>
</evidence>
<organism evidence="2 3">
    <name type="scientific">Mycena pura</name>
    <dbReference type="NCBI Taxonomy" id="153505"/>
    <lineage>
        <taxon>Eukaryota</taxon>
        <taxon>Fungi</taxon>
        <taxon>Dikarya</taxon>
        <taxon>Basidiomycota</taxon>
        <taxon>Agaricomycotina</taxon>
        <taxon>Agaricomycetes</taxon>
        <taxon>Agaricomycetidae</taxon>
        <taxon>Agaricales</taxon>
        <taxon>Marasmiineae</taxon>
        <taxon>Mycenaceae</taxon>
        <taxon>Mycena</taxon>
    </lineage>
</organism>
<sequence>MTPDAQDGVVGGLSRRGKSDFCSPSARLAPRAPAAARVTGAGSTSISRRRTHPPSAARRLPLGARQLPTRYPLPAAHCKRPPPVALLSARFPLPASRSPRHIGDPLSSACRSSVAHRCPFPAVHSSFLYLTICTPLSSIPRLSIILDCRLALMIQSVSPPFHPQTEHPSSRAPRAYYLLRRVQLCLTLASYSSARSRKPPYRTLRAPSRAQLNTHVLNLPTAAACRALWMLAGFEARPTVYVDNSSLRVEHGHWADAEWTCGSVLCAIYLRPSGRLSVGKNLLVASTRLMLLNNGSIDTMWNQLPKPDAPAASHLHRLFGYADVDGSCEESNVVAA</sequence>
<evidence type="ECO:0000313" key="3">
    <source>
        <dbReference type="Proteomes" id="UP001219525"/>
    </source>
</evidence>
<dbReference type="AlphaFoldDB" id="A0AAD6Y2S3"/>